<feature type="transmembrane region" description="Helical" evidence="1">
    <location>
        <begin position="68"/>
        <end position="86"/>
    </location>
</feature>
<feature type="transmembrane region" description="Helical" evidence="1">
    <location>
        <begin position="98"/>
        <end position="120"/>
    </location>
</feature>
<keyword evidence="1" id="KW-1133">Transmembrane helix</keyword>
<dbReference type="NCBIfam" id="NF037970">
    <property type="entry name" value="vanZ_1"/>
    <property type="match status" value="1"/>
</dbReference>
<feature type="transmembrane region" description="Helical" evidence="1">
    <location>
        <begin position="45"/>
        <end position="61"/>
    </location>
</feature>
<keyword evidence="1" id="KW-0472">Membrane</keyword>
<dbReference type="PATRIC" id="fig|1228997.3.peg.335"/>
<dbReference type="PANTHER" id="PTHR28008">
    <property type="entry name" value="DOMAIN PROTEIN, PUTATIVE (AFU_ORTHOLOGUE AFUA_3G10980)-RELATED"/>
    <property type="match status" value="1"/>
</dbReference>
<proteinExistence type="predicted"/>
<organism evidence="3 4">
    <name type="scientific">Riemerella anatipestifer RA-CH-1</name>
    <dbReference type="NCBI Taxonomy" id="1228997"/>
    <lineage>
        <taxon>Bacteria</taxon>
        <taxon>Pseudomonadati</taxon>
        <taxon>Bacteroidota</taxon>
        <taxon>Flavobacteriia</taxon>
        <taxon>Flavobacteriales</taxon>
        <taxon>Weeksellaceae</taxon>
        <taxon>Riemerella</taxon>
    </lineage>
</organism>
<gene>
    <name evidence="3" type="ORF">B739_0339</name>
</gene>
<evidence type="ECO:0000313" key="3">
    <source>
        <dbReference type="EMBL" id="AFR34944.1"/>
    </source>
</evidence>
<dbReference type="EMBL" id="CP003787">
    <property type="protein sequence ID" value="AFR34944.1"/>
    <property type="molecule type" value="Genomic_DNA"/>
</dbReference>
<dbReference type="KEGG" id="rag:B739_0339"/>
<evidence type="ECO:0000259" key="2">
    <source>
        <dbReference type="Pfam" id="PF04892"/>
    </source>
</evidence>
<keyword evidence="4" id="KW-1185">Reference proteome</keyword>
<keyword evidence="1" id="KW-0812">Transmembrane</keyword>
<dbReference type="AlphaFoldDB" id="J9QZS1"/>
<dbReference type="InterPro" id="IPR006976">
    <property type="entry name" value="VanZ-like"/>
</dbReference>
<dbReference type="Pfam" id="PF04892">
    <property type="entry name" value="VanZ"/>
    <property type="match status" value="1"/>
</dbReference>
<dbReference type="HOGENOM" id="CLU_096028_7_1_10"/>
<protein>
    <recommendedName>
        <fullName evidence="2">VanZ-like domain-containing protein</fullName>
    </recommendedName>
</protein>
<evidence type="ECO:0000256" key="1">
    <source>
        <dbReference type="SAM" id="Phobius"/>
    </source>
</evidence>
<reference evidence="3 4" key="1">
    <citation type="submission" date="2012-09" db="EMBL/GenBank/DDBJ databases">
        <title>Riemerella anatipestifer vaccine strains.</title>
        <authorList>
            <person name="Chun C.A."/>
            <person name="Shu W.M."/>
            <person name="Kang Z.D."/>
            <person name="Jia W.X."/>
        </authorList>
    </citation>
    <scope>NUCLEOTIDE SEQUENCE [LARGE SCALE GENOMIC DNA]</scope>
    <source>
        <strain evidence="3 4">RA-CH-1</strain>
    </source>
</reference>
<evidence type="ECO:0000313" key="4">
    <source>
        <dbReference type="Proteomes" id="UP000006276"/>
    </source>
</evidence>
<accession>J9QZS1</accession>
<sequence>MVKKYHHIVKIVMPIYWALLTYVLFKPVGEHKDYWFLFQGIDKVVHFSMFFVLGFLFRWAYPKASVYAYYFILVAYAILTEIFQQVMALGRSAEWLDLLADTIGLVLAYYVYTKVLLLFARK</sequence>
<dbReference type="STRING" id="34085.AB406_1433"/>
<dbReference type="PANTHER" id="PTHR28008:SF1">
    <property type="entry name" value="DOMAIN PROTEIN, PUTATIVE (AFU_ORTHOLOGUE AFUA_3G10980)-RELATED"/>
    <property type="match status" value="1"/>
</dbReference>
<name>J9QZS1_RIEAN</name>
<feature type="domain" description="VanZ-like" evidence="2">
    <location>
        <begin position="32"/>
        <end position="113"/>
    </location>
</feature>
<dbReference type="Proteomes" id="UP000006276">
    <property type="component" value="Chromosome"/>
</dbReference>
<feature type="transmembrane region" description="Helical" evidence="1">
    <location>
        <begin position="7"/>
        <end position="25"/>
    </location>
</feature>